<protein>
    <recommendedName>
        <fullName evidence="3">Htaa domain-containing protein</fullName>
    </recommendedName>
</protein>
<keyword evidence="5" id="KW-1185">Reference proteome</keyword>
<dbReference type="SUPFAM" id="SSF49319">
    <property type="entry name" value="Actinoxanthin-like"/>
    <property type="match status" value="1"/>
</dbReference>
<dbReference type="InterPro" id="IPR007331">
    <property type="entry name" value="Htaa"/>
</dbReference>
<feature type="region of interest" description="Disordered" evidence="1">
    <location>
        <begin position="589"/>
        <end position="612"/>
    </location>
</feature>
<evidence type="ECO:0000313" key="4">
    <source>
        <dbReference type="EMBL" id="MCP2370665.1"/>
    </source>
</evidence>
<evidence type="ECO:0000256" key="2">
    <source>
        <dbReference type="SAM" id="Phobius"/>
    </source>
</evidence>
<accession>A0A9X2GX22</accession>
<dbReference type="Pfam" id="PF04213">
    <property type="entry name" value="HtaA"/>
    <property type="match status" value="2"/>
</dbReference>
<organism evidence="4 5">
    <name type="scientific">Agromyces terreus</name>
    <dbReference type="NCBI Taxonomy" id="424795"/>
    <lineage>
        <taxon>Bacteria</taxon>
        <taxon>Bacillati</taxon>
        <taxon>Actinomycetota</taxon>
        <taxon>Actinomycetes</taxon>
        <taxon>Micrococcales</taxon>
        <taxon>Microbacteriaceae</taxon>
        <taxon>Agromyces</taxon>
    </lineage>
</organism>
<dbReference type="InterPro" id="IPR006311">
    <property type="entry name" value="TAT_signal"/>
</dbReference>
<comment type="caution">
    <text evidence="4">The sequence shown here is derived from an EMBL/GenBank/DDBJ whole genome shotgun (WGS) entry which is preliminary data.</text>
</comment>
<dbReference type="Gene3D" id="2.60.40.230">
    <property type="entry name" value="Neocarzinostatin-like"/>
    <property type="match status" value="2"/>
</dbReference>
<proteinExistence type="predicted"/>
<feature type="region of interest" description="Disordered" evidence="1">
    <location>
        <begin position="1073"/>
        <end position="1092"/>
    </location>
</feature>
<dbReference type="OrthoDB" id="7210788at2"/>
<feature type="transmembrane region" description="Helical" evidence="2">
    <location>
        <begin position="1103"/>
        <end position="1125"/>
    </location>
</feature>
<name>A0A9X2GX22_9MICO</name>
<keyword evidence="2" id="KW-0812">Transmembrane</keyword>
<evidence type="ECO:0000256" key="1">
    <source>
        <dbReference type="SAM" id="MobiDB-lite"/>
    </source>
</evidence>
<dbReference type="PROSITE" id="PS51318">
    <property type="entry name" value="TAT"/>
    <property type="match status" value="1"/>
</dbReference>
<dbReference type="Proteomes" id="UP001139722">
    <property type="component" value="Unassembled WGS sequence"/>
</dbReference>
<feature type="compositionally biased region" description="Acidic residues" evidence="1">
    <location>
        <begin position="1074"/>
        <end position="1085"/>
    </location>
</feature>
<feature type="compositionally biased region" description="Gly residues" evidence="1">
    <location>
        <begin position="172"/>
        <end position="183"/>
    </location>
</feature>
<reference evidence="4" key="1">
    <citation type="submission" date="2022-06" db="EMBL/GenBank/DDBJ databases">
        <title>Sequencing the genomes of 1000 actinobacteria strains.</title>
        <authorList>
            <person name="Klenk H.-P."/>
        </authorList>
    </citation>
    <scope>NUCLEOTIDE SEQUENCE</scope>
    <source>
        <strain evidence="4">DSM 22016</strain>
    </source>
</reference>
<keyword evidence="2" id="KW-0472">Membrane</keyword>
<feature type="domain" description="Htaa" evidence="3">
    <location>
        <begin position="904"/>
        <end position="1058"/>
    </location>
</feature>
<feature type="compositionally biased region" description="Acidic residues" evidence="1">
    <location>
        <begin position="195"/>
        <end position="220"/>
    </location>
</feature>
<dbReference type="InterPro" id="IPR027273">
    <property type="entry name" value="Neocarzinostatin-like"/>
</dbReference>
<dbReference type="RefSeq" id="WP_156998210.1">
    <property type="nucleotide sequence ID" value="NZ_BAAANU010000007.1"/>
</dbReference>
<dbReference type="AlphaFoldDB" id="A0A9X2GX22"/>
<dbReference type="EMBL" id="JAMZDY010000001">
    <property type="protein sequence ID" value="MCP2370665.1"/>
    <property type="molecule type" value="Genomic_DNA"/>
</dbReference>
<keyword evidence="2" id="KW-1133">Transmembrane helix</keyword>
<gene>
    <name evidence="4" type="ORF">BJ978_001341</name>
</gene>
<feature type="domain" description="Htaa" evidence="3">
    <location>
        <begin position="620"/>
        <end position="766"/>
    </location>
</feature>
<sequence length="1134" mass="112771">MTSSLPTAPPPEAGRARPNRRRWLAAVLAAVLAVGGSLSAAVPAFADGAPSVTVTEAPVEGGTVTITGTGFRGDATGIYVGVGEASAAGFYSAGISESGTVWVAIGLETTATRAPMSADGSFSLDLVVPAAGETGLAVFTSRAHGGGMMGDLTQDTTTAVVYAAAPEEPGTGEPGTGEPGTGEPGTEEPGTGEPGTEEPGTEEPGTEEPGTEEPGTEEPSEPAKPVLSLSKSVGLAAEGETVTVTGRNYNPAQAMYLTLCTDVPLESVSFSFISAGCTAGAKQVSPNPTTSTQVKLEADGSFTTQFLVTSKGASTAVYTIANHTAMQDRGQDAKVAVTFAAPTPVIDPELTVTPSTGVDPTVSNTFEISGTGYVGAGAKSGAYVLIGEAGVWNGTGPLPSTGWLVQGWVMPQQIVDGAFTAKLTVPAGSFDPSKTYVAASSAAHALSITDRSLDAFAPIAIAEPLPTGPRLTVTPSEDIDGTVANTFTISGTGYVGAGAASGAYVLLGQDDIWSGDGPLVSDGWLAQGWVMPQQIVNGAFTTTLTVAAGKFDAKKGYVVASSAAHGLSVVDRSLDAFVPITVASGAVEPGGPVTPPVGPSKPTTPTTPPVVTPTPVVAGGSLSWGVSERFVDYVVGSIAKGSVTVSGATRSGGAFQFGQAGGTYDARTGRGTADYSGSVNFRGHGGVLDLTFTDPVLRVVSSTSGVLSVAVNGSRVDLASVDLGAAAKSTANGTTRFANAPVTLLAAGASAFNGFYGAGEALAPLTAVIGSPAAAPAGDSGTVVTAAAVSRSTARDIPSAPPATTGIVLDTATLEALGAGEVVSVTAGGFQSGEAGIAAVVYSTPIVLADDLSADAAGNVTWTGSIPASLEPGVHTLTFQGSTDVGVQFTVPAEKAGVCKVSAGDLDWGFKESFRSYLTSGIANGDWTVAGVTEEGGVFAFTGASGSLGQSGRGVVVYPGTVEFTGHDGELDTTISNPKIELDGEGGAILLLDVAGTTQDGEPIDLKSVRFAELELADGVTLSGGVLAGEATAVLTEDGSAAFGTYPAGEQLDPVSFTATVSGDCVATAATAEEANEVEEAEATSDGDSAAAAAETSQAGPAWWVWALIAALVAILLAVIAVVVLRARRSAEQG</sequence>
<feature type="region of interest" description="Disordered" evidence="1">
    <location>
        <begin position="166"/>
        <end position="227"/>
    </location>
</feature>
<evidence type="ECO:0000313" key="5">
    <source>
        <dbReference type="Proteomes" id="UP001139722"/>
    </source>
</evidence>
<evidence type="ECO:0000259" key="3">
    <source>
        <dbReference type="Pfam" id="PF04213"/>
    </source>
</evidence>